<organism evidence="8 9">
    <name type="scientific">Ruminococcus albus 8</name>
    <dbReference type="NCBI Taxonomy" id="246199"/>
    <lineage>
        <taxon>Bacteria</taxon>
        <taxon>Bacillati</taxon>
        <taxon>Bacillota</taxon>
        <taxon>Clostridia</taxon>
        <taxon>Eubacteriales</taxon>
        <taxon>Oscillospiraceae</taxon>
        <taxon>Ruminococcus</taxon>
    </lineage>
</organism>
<evidence type="ECO:0000256" key="6">
    <source>
        <dbReference type="SAM" id="Phobius"/>
    </source>
</evidence>
<keyword evidence="4 6" id="KW-1133">Transmembrane helix</keyword>
<dbReference type="AlphaFoldDB" id="E9S8Z9"/>
<comment type="caution">
    <text evidence="8">The sequence shown here is derived from an EMBL/GenBank/DDBJ whole genome shotgun (WGS) entry which is preliminary data.</text>
</comment>
<evidence type="ECO:0000259" key="7">
    <source>
        <dbReference type="Pfam" id="PF00482"/>
    </source>
</evidence>
<dbReference type="Pfam" id="PF00482">
    <property type="entry name" value="T2SSF"/>
    <property type="match status" value="1"/>
</dbReference>
<accession>E9S8Z9</accession>
<keyword evidence="2" id="KW-1003">Cell membrane</keyword>
<evidence type="ECO:0000256" key="2">
    <source>
        <dbReference type="ARBA" id="ARBA00022475"/>
    </source>
</evidence>
<evidence type="ECO:0000256" key="5">
    <source>
        <dbReference type="ARBA" id="ARBA00023136"/>
    </source>
</evidence>
<keyword evidence="5 6" id="KW-0472">Membrane</keyword>
<dbReference type="eggNOG" id="COG2064">
    <property type="taxonomic scope" value="Bacteria"/>
</dbReference>
<dbReference type="STRING" id="246199.CUS_5515"/>
<dbReference type="Proteomes" id="UP000004259">
    <property type="component" value="Unassembled WGS sequence"/>
</dbReference>
<dbReference type="InterPro" id="IPR018076">
    <property type="entry name" value="T2SS_GspF_dom"/>
</dbReference>
<feature type="transmembrane region" description="Helical" evidence="6">
    <location>
        <begin position="83"/>
        <end position="104"/>
    </location>
</feature>
<evidence type="ECO:0000313" key="9">
    <source>
        <dbReference type="Proteomes" id="UP000004259"/>
    </source>
</evidence>
<dbReference type="OrthoDB" id="9793966at2"/>
<feature type="transmembrane region" description="Helical" evidence="6">
    <location>
        <begin position="43"/>
        <end position="62"/>
    </location>
</feature>
<dbReference type="RefSeq" id="WP_004167402.1">
    <property type="nucleotide sequence ID" value="NZ_ADKM02000032.1"/>
</dbReference>
<dbReference type="PANTHER" id="PTHR35007">
    <property type="entry name" value="INTEGRAL MEMBRANE PROTEIN-RELATED"/>
    <property type="match status" value="1"/>
</dbReference>
<keyword evidence="9" id="KW-1185">Reference proteome</keyword>
<comment type="subcellular location">
    <subcellularLocation>
        <location evidence="1">Cell membrane</location>
        <topology evidence="1">Multi-pass membrane protein</topology>
    </subcellularLocation>
</comment>
<dbReference type="GO" id="GO:0005886">
    <property type="term" value="C:plasma membrane"/>
    <property type="evidence" value="ECO:0007669"/>
    <property type="project" value="UniProtKB-SubCell"/>
</dbReference>
<feature type="transmembrane region" description="Helical" evidence="6">
    <location>
        <begin position="265"/>
        <end position="285"/>
    </location>
</feature>
<reference evidence="8 9" key="1">
    <citation type="submission" date="2011-02" db="EMBL/GenBank/DDBJ databases">
        <authorList>
            <person name="Nelson K.E."/>
            <person name="Sutton G."/>
            <person name="Torralba M."/>
            <person name="Durkin S."/>
            <person name="Harkins D."/>
            <person name="Montgomery R."/>
            <person name="Ziemer C."/>
            <person name="Klaassens E."/>
            <person name="Ocuiv P."/>
            <person name="Morrison M."/>
        </authorList>
    </citation>
    <scope>NUCLEOTIDE SEQUENCE [LARGE SCALE GENOMIC DNA]</scope>
    <source>
        <strain evidence="8 9">8</strain>
    </source>
</reference>
<protein>
    <submittedName>
        <fullName evidence="8">Type II secretion system protein F domain protein</fullName>
    </submittedName>
</protein>
<evidence type="ECO:0000256" key="4">
    <source>
        <dbReference type="ARBA" id="ARBA00022989"/>
    </source>
</evidence>
<name>E9S8Z9_RUMAL</name>
<dbReference type="EMBL" id="ADKM02000032">
    <property type="protein sequence ID" value="EGC04206.1"/>
    <property type="molecule type" value="Genomic_DNA"/>
</dbReference>
<feature type="transmembrane region" description="Helical" evidence="6">
    <location>
        <begin position="116"/>
        <end position="134"/>
    </location>
</feature>
<feature type="domain" description="Type II secretion system protein GspF" evidence="7">
    <location>
        <begin position="157"/>
        <end position="283"/>
    </location>
</feature>
<evidence type="ECO:0000256" key="3">
    <source>
        <dbReference type="ARBA" id="ARBA00022692"/>
    </source>
</evidence>
<gene>
    <name evidence="8" type="ORF">CUS_5515</name>
</gene>
<proteinExistence type="predicted"/>
<sequence length="290" mass="32474">MGLSIIMLLLLIAVSIVMALCMMKSDNYSDYVDAIDKKQFAGAQYYGIGFAMIDLLKMNFNSDSVHMIKDQACILFGRRYADFYVRVLYAQTYTYVLLLVYSMLFLACVMGGSEGALFVLLAVVSGAAIYKYYLNSFGSKIEKMNETYMRDFPNAVSTIALLVNGGMFLREAWKQVAISSDEPLYVQMRGVVDDMNNGVSEIDALFRFANRCSTKEIRKFSTTITQAIESDGTHLADTLIKQADLLLNEKKQMVLQQGEKASNKLMFPIGLIFIGVLVMIMVPILSNMSM</sequence>
<dbReference type="PANTHER" id="PTHR35007:SF2">
    <property type="entry name" value="PILUS ASSEMBLE PROTEIN"/>
    <property type="match status" value="1"/>
</dbReference>
<evidence type="ECO:0000256" key="1">
    <source>
        <dbReference type="ARBA" id="ARBA00004651"/>
    </source>
</evidence>
<keyword evidence="3 6" id="KW-0812">Transmembrane</keyword>
<evidence type="ECO:0000313" key="8">
    <source>
        <dbReference type="EMBL" id="EGC04206.1"/>
    </source>
</evidence>